<accession>A0A4R1M2W0</accession>
<name>A0A4R1M2W0_9SPHI</name>
<gene>
    <name evidence="1" type="ORF">C8N28_0863</name>
</gene>
<sequence length="47" mass="5469">MGFKFRNTIYNRITLIKSVRQYGGFVLKSSSVFQFALLRKVENLLAN</sequence>
<reference evidence="1 2" key="1">
    <citation type="submission" date="2019-03" db="EMBL/GenBank/DDBJ databases">
        <title>Genomic Encyclopedia of Archaeal and Bacterial Type Strains, Phase II (KMG-II): from individual species to whole genera.</title>
        <authorList>
            <person name="Goeker M."/>
        </authorList>
    </citation>
    <scope>NUCLEOTIDE SEQUENCE [LARGE SCALE GENOMIC DNA]</scope>
    <source>
        <strain evidence="1 2">DSM 22554</strain>
    </source>
</reference>
<dbReference type="EMBL" id="SMGO01000001">
    <property type="protein sequence ID" value="TCK85552.1"/>
    <property type="molecule type" value="Genomic_DNA"/>
</dbReference>
<keyword evidence="2" id="KW-1185">Reference proteome</keyword>
<dbReference type="AlphaFoldDB" id="A0A4R1M2W0"/>
<evidence type="ECO:0000313" key="2">
    <source>
        <dbReference type="Proteomes" id="UP000294616"/>
    </source>
</evidence>
<evidence type="ECO:0000313" key="1">
    <source>
        <dbReference type="EMBL" id="TCK85552.1"/>
    </source>
</evidence>
<organism evidence="1 2">
    <name type="scientific">Albibacterium bauzanense</name>
    <dbReference type="NCBI Taxonomy" id="653929"/>
    <lineage>
        <taxon>Bacteria</taxon>
        <taxon>Pseudomonadati</taxon>
        <taxon>Bacteroidota</taxon>
        <taxon>Sphingobacteriia</taxon>
        <taxon>Sphingobacteriales</taxon>
        <taxon>Sphingobacteriaceae</taxon>
        <taxon>Albibacterium</taxon>
    </lineage>
</organism>
<proteinExistence type="predicted"/>
<dbReference type="Proteomes" id="UP000294616">
    <property type="component" value="Unassembled WGS sequence"/>
</dbReference>
<comment type="caution">
    <text evidence="1">The sequence shown here is derived from an EMBL/GenBank/DDBJ whole genome shotgun (WGS) entry which is preliminary data.</text>
</comment>
<protein>
    <submittedName>
        <fullName evidence="1">Uncharacterized protein</fullName>
    </submittedName>
</protein>